<comment type="caution">
    <text evidence="3">The sequence shown here is derived from an EMBL/GenBank/DDBJ whole genome shotgun (WGS) entry which is preliminary data.</text>
</comment>
<organism evidence="3 4">
    <name type="scientific">Rugosimonospora acidiphila</name>
    <dbReference type="NCBI Taxonomy" id="556531"/>
    <lineage>
        <taxon>Bacteria</taxon>
        <taxon>Bacillati</taxon>
        <taxon>Actinomycetota</taxon>
        <taxon>Actinomycetes</taxon>
        <taxon>Micromonosporales</taxon>
        <taxon>Micromonosporaceae</taxon>
        <taxon>Rugosimonospora</taxon>
    </lineage>
</organism>
<protein>
    <recommendedName>
        <fullName evidence="5">ESX-1 secretion-associated protein EspA/EspE-like domain-containing protein</fullName>
    </recommendedName>
</protein>
<keyword evidence="4" id="KW-1185">Reference proteome</keyword>
<evidence type="ECO:0000313" key="4">
    <source>
        <dbReference type="Proteomes" id="UP001501570"/>
    </source>
</evidence>
<sequence length="319" mass="35450">MTTAEKQAFEQLRQQTRDYYERILQARDWVKTARTRTDAFGPLKSVADQTVQPILNALDELVKVGTDQYEKFAPVEWDYVEIADHDADIWKQIKAATNVVKQGVADINDDRARVTSEAEARANAMDRARAVGPVDPTQPAPWGGSAGRAYTTQIPAQATAAQFIGELADIAGELMRQTSENFHSLISALKNLMEQILMFWILLVASLIDLGYIVIDAIFFPPVQLALAVSALVAFGATFTQRLTQVAPAITNYQTAMDNFHNNTNRRIQDLRNKLADAPDVFRYSGASSPQWPDPTHHGAFPGVTQSRGGNYELHVEHH</sequence>
<feature type="region of interest" description="Disordered" evidence="1">
    <location>
        <begin position="286"/>
        <end position="307"/>
    </location>
</feature>
<evidence type="ECO:0000256" key="1">
    <source>
        <dbReference type="SAM" id="MobiDB-lite"/>
    </source>
</evidence>
<dbReference type="EMBL" id="BAABJQ010000007">
    <property type="protein sequence ID" value="GAA5185086.1"/>
    <property type="molecule type" value="Genomic_DNA"/>
</dbReference>
<feature type="transmembrane region" description="Helical" evidence="2">
    <location>
        <begin position="196"/>
        <end position="215"/>
    </location>
</feature>
<evidence type="ECO:0000256" key="2">
    <source>
        <dbReference type="SAM" id="Phobius"/>
    </source>
</evidence>
<dbReference type="Proteomes" id="UP001501570">
    <property type="component" value="Unassembled WGS sequence"/>
</dbReference>
<reference evidence="4" key="1">
    <citation type="journal article" date="2019" name="Int. J. Syst. Evol. Microbiol.">
        <title>The Global Catalogue of Microorganisms (GCM) 10K type strain sequencing project: providing services to taxonomists for standard genome sequencing and annotation.</title>
        <authorList>
            <consortium name="The Broad Institute Genomics Platform"/>
            <consortium name="The Broad Institute Genome Sequencing Center for Infectious Disease"/>
            <person name="Wu L."/>
            <person name="Ma J."/>
        </authorList>
    </citation>
    <scope>NUCLEOTIDE SEQUENCE [LARGE SCALE GENOMIC DNA]</scope>
    <source>
        <strain evidence="4">JCM 18304</strain>
    </source>
</reference>
<keyword evidence="2" id="KW-1133">Transmembrane helix</keyword>
<evidence type="ECO:0008006" key="5">
    <source>
        <dbReference type="Google" id="ProtNLM"/>
    </source>
</evidence>
<evidence type="ECO:0000313" key="3">
    <source>
        <dbReference type="EMBL" id="GAA5185086.1"/>
    </source>
</evidence>
<accession>A0ABP9RQY0</accession>
<feature type="transmembrane region" description="Helical" evidence="2">
    <location>
        <begin position="221"/>
        <end position="239"/>
    </location>
</feature>
<gene>
    <name evidence="3" type="ORF">GCM10023322_28040</name>
</gene>
<proteinExistence type="predicted"/>
<keyword evidence="2" id="KW-0472">Membrane</keyword>
<dbReference type="RefSeq" id="WP_345629650.1">
    <property type="nucleotide sequence ID" value="NZ_BAABJQ010000007.1"/>
</dbReference>
<name>A0ABP9RQY0_9ACTN</name>
<keyword evidence="2" id="KW-0812">Transmembrane</keyword>